<accession>A0A3Q9J4U9</accession>
<name>A0A3Q9J4U9_9MICO</name>
<gene>
    <name evidence="1" type="ORF">CVS54_02373</name>
    <name evidence="2" type="ORF">CVS54_02403</name>
</gene>
<evidence type="ECO:0000313" key="3">
    <source>
        <dbReference type="Proteomes" id="UP000274841"/>
    </source>
</evidence>
<evidence type="ECO:0008006" key="4">
    <source>
        <dbReference type="Google" id="ProtNLM"/>
    </source>
</evidence>
<evidence type="ECO:0000313" key="1">
    <source>
        <dbReference type="EMBL" id="AZS41028.1"/>
    </source>
</evidence>
<organism evidence="2 3">
    <name type="scientific">Microbacterium oxydans</name>
    <dbReference type="NCBI Taxonomy" id="82380"/>
    <lineage>
        <taxon>Bacteria</taxon>
        <taxon>Bacillati</taxon>
        <taxon>Actinomycetota</taxon>
        <taxon>Actinomycetes</taxon>
        <taxon>Micrococcales</taxon>
        <taxon>Microbacteriaceae</taxon>
        <taxon>Microbacterium</taxon>
    </lineage>
</organism>
<dbReference type="Proteomes" id="UP000274841">
    <property type="component" value="Chromosome"/>
</dbReference>
<protein>
    <recommendedName>
        <fullName evidence="4">Hemagglutinin</fullName>
    </recommendedName>
</protein>
<dbReference type="KEGG" id="moy:CVS54_02403"/>
<evidence type="ECO:0000313" key="2">
    <source>
        <dbReference type="EMBL" id="AZS41058.1"/>
    </source>
</evidence>
<dbReference type="KEGG" id="moy:CVS54_02373"/>
<dbReference type="EMBL" id="CP031422">
    <property type="protein sequence ID" value="AZS41058.1"/>
    <property type="molecule type" value="Genomic_DNA"/>
</dbReference>
<sequence length="803" mass="83980">MRNNGPMRQRVPDSVRAPRVRAAVTIVAVLSGFLVALAPGVATAATPAESASQRTAQSLIVPAADLRQFNAGNIISDEVFFNPGTMSESDIAAFLRSKVPSCQSGYVCLKDYTQSTVSKAADAYCDGYAGAANEPAARIIYKTAISCGINPQVILATLEKEQSLVTNRLPSDWRYVVAMGHGCPDFRKCDPRFAGFQNQVYGAARQFQIYAEGRYFTYYAPGKTWNILYSPYPERGCGTSPVYVANKATAALYYYTPYQPNAAALNNPYGNGDGCSAYGNRNFYRNFVDWFGSTQISNMTIAKTNSSADVFLISEKSRWRIGDLESFGELNAAYGPVRVVSDATLSAFTLRGTTSSVLRDPATGTMAMVQGGQMHRIPSCELVAYWGSSCAAPTTVTSTLFNRLSMGAEVGTYFQVRGSSTWGRFDSATTATPLFDSRAAAAVNSTPGKPPYAPYISADRFAKLTKSAPYFAPVSVVKADNDSKVYLTVDFDKLAWIRNWSEVAEYGVGPASMVTVPASSMSRYRDSGLAIKPGLRCGTQSYLVASGALAPIATPASAGVALMDAGAATCAQLPSIGGAGNVLAVKTAASPSVVVIEAGKQRPVLAWSLLVQANGGAAPSIATVQPATLAAFPTGPAMADGQVVKLSTSPDIMFVSGQTAFRIPSAGVAADLGVSLAFTLLSAEAFSGMTKGPDVGPIVACAGQTYLAASGGLWPISATVMPTTSVVQLSSAACARLDLKAGGAKDRVFVKSATSGDVYVVEGGSAKHVTSWAKLVALAGTGSPQILTLSANSLAMLPKGAAL</sequence>
<proteinExistence type="predicted"/>
<dbReference type="AlphaFoldDB" id="A0A3Q9J4U9"/>
<dbReference type="EMBL" id="CP031422">
    <property type="protein sequence ID" value="AZS41028.1"/>
    <property type="molecule type" value="Genomic_DNA"/>
</dbReference>
<reference evidence="2 3" key="1">
    <citation type="submission" date="2018-08" db="EMBL/GenBank/DDBJ databases">
        <title>Microbacterium oxydans strain HG3.</title>
        <authorList>
            <person name="ORTET P."/>
        </authorList>
    </citation>
    <scope>NUCLEOTIDE SEQUENCE [LARGE SCALE GENOMIC DNA]</scope>
    <source>
        <strain evidence="2 3">HG3</strain>
    </source>
</reference>